<name>A0A0H4TL10_9CAUD</name>
<dbReference type="EMBL" id="KT184694">
    <property type="protein sequence ID" value="AKQ07659.1"/>
    <property type="molecule type" value="Genomic_DNA"/>
</dbReference>
<protein>
    <submittedName>
        <fullName evidence="1">Uncharacterized protein</fullName>
    </submittedName>
</protein>
<accession>A0A0H4TL10</accession>
<evidence type="ECO:0000313" key="1">
    <source>
        <dbReference type="EMBL" id="AKQ07659.1"/>
    </source>
</evidence>
<dbReference type="KEGG" id="vg:26630695"/>
<dbReference type="RefSeq" id="YP_009204181.1">
    <property type="nucleotide sequence ID" value="NC_028860.1"/>
</dbReference>
<proteinExistence type="predicted"/>
<sequence length="39" mass="4755">MRYRARCCDCTWKHKSVDETSRNIAVHFHRHTTDHKVKT</sequence>
<dbReference type="Proteomes" id="UP000204421">
    <property type="component" value="Segment"/>
</dbReference>
<reference evidence="1 2" key="1">
    <citation type="submission" date="2015-06" db="EMBL/GenBank/DDBJ databases">
        <authorList>
            <person name="Akther S."/>
            <person name="Anaya M."/>
            <person name="Carvajal B."/>
            <person name="Chen Y."/>
            <person name="Estrada B."/>
            <person name="Gedeon F."/>
            <person name="Golebiewska U.P."/>
            <person name="Gu W."/>
            <person name="Hernandez A."/>
            <person name="Islam T."/>
            <person name="Jin Y."/>
            <person name="Jung S.M.I.N."/>
            <person name="Nieves W."/>
            <person name="Patel N."/>
            <person name="Qu S."/>
            <person name="Sookdeo T."/>
            <person name="Tobar N."/>
            <person name="Victor W."/>
            <person name="Serrano M.G."/>
            <person name="Buck G."/>
            <person name="Lee V."/>
            <person name="Wang Y."/>
            <person name="Carvalho R."/>
            <person name="Voegtly L."/>
            <person name="Shi R."/>
            <person name="Duckworth R."/>
            <person name="Johnson A."/>
            <person name="Loviza R."/>
            <person name="Walstead R."/>
            <person name="Shah Z."/>
            <person name="Kiflezghi M."/>
            <person name="Wade K."/>
            <person name="Delesalle V.A."/>
            <person name="Bradley K.W."/>
            <person name="Asai D.J."/>
            <person name="Bowman C.A."/>
            <person name="Russell D.A."/>
            <person name="Pope W.H."/>
            <person name="Jacobs-Sera D."/>
            <person name="Hendrix R.W."/>
            <person name="Hatfull G.F."/>
        </authorList>
    </citation>
    <scope>NUCLEOTIDE SEQUENCE [LARGE SCALE GENOMIC DNA]</scope>
</reference>
<dbReference type="GeneID" id="26630695"/>
<dbReference type="OrthoDB" id="27970at10239"/>
<organism evidence="1 2">
    <name type="scientific">Mycobacterium phage Smeadley</name>
    <dbReference type="NCBI Taxonomy" id="1673873"/>
    <lineage>
        <taxon>Viruses</taxon>
        <taxon>Duplodnaviria</taxon>
        <taxon>Heunggongvirae</taxon>
        <taxon>Uroviricota</taxon>
        <taxon>Caudoviricetes</taxon>
        <taxon>Fromanvirus</taxon>
        <taxon>Fromanvirus astro</taxon>
    </lineage>
</organism>
<gene>
    <name evidence="1" type="ORF">SEA_SMEADLEY_91</name>
</gene>
<evidence type="ECO:0000313" key="2">
    <source>
        <dbReference type="Proteomes" id="UP000204421"/>
    </source>
</evidence>